<organism evidence="2">
    <name type="scientific">Leptolyngbya boryana CZ1</name>
    <dbReference type="NCBI Taxonomy" id="3060204"/>
    <lineage>
        <taxon>Bacteria</taxon>
        <taxon>Bacillati</taxon>
        <taxon>Cyanobacteriota</taxon>
        <taxon>Cyanophyceae</taxon>
        <taxon>Leptolyngbyales</taxon>
        <taxon>Leptolyngbyaceae</taxon>
        <taxon>Leptolyngbya group</taxon>
        <taxon>Leptolyngbya</taxon>
    </lineage>
</organism>
<feature type="compositionally biased region" description="Polar residues" evidence="1">
    <location>
        <begin position="1"/>
        <end position="15"/>
    </location>
</feature>
<feature type="region of interest" description="Disordered" evidence="1">
    <location>
        <begin position="1"/>
        <end position="32"/>
    </location>
</feature>
<reference evidence="2" key="2">
    <citation type="submission" date="2023-07" db="EMBL/GenBank/DDBJ databases">
        <authorList>
            <person name="Bai X.-H."/>
            <person name="Wang H.-H."/>
            <person name="Wang J."/>
            <person name="Ma M.-Y."/>
            <person name="Hu H.-H."/>
            <person name="Song Z.-L."/>
            <person name="Ma H.-G."/>
            <person name="Fan Y."/>
            <person name="Du C.-Y."/>
            <person name="Xu J.-C."/>
        </authorList>
    </citation>
    <scope>NUCLEOTIDE SEQUENCE</scope>
    <source>
        <strain evidence="2">CZ1</strain>
    </source>
</reference>
<accession>A0AA96WSU1</accession>
<dbReference type="RefSeq" id="WP_316426659.1">
    <property type="nucleotide sequence ID" value="NZ_CP130144.1"/>
</dbReference>
<sequence length="236" mass="26976">MRYIQKNQEPSSLTQYRKAADPKSKTVFDDYPDKEPLRQSLLKEQGYLCCYCLRRVTGSLDPLTGKPDTRIEHWSPQSIYNGEKGKADLRLSYRNLLAACHGNEDSESKDYHCDVLKGNQEIILNPTQKNCETKIYYSTSGEICSKNPQIQQELGTVTSKGILNLNSQTFRENRSAALMATIDKLKQQAPTGNWSSAILKKAIQTVSQRHNNAHLEYFPYVVFHLEKRLSRAKSRN</sequence>
<proteinExistence type="predicted"/>
<dbReference type="InterPro" id="IPR013467">
    <property type="entry name" value="HNH78-like"/>
</dbReference>
<dbReference type="EMBL" id="CP130144">
    <property type="protein sequence ID" value="WNZ44673.1"/>
    <property type="molecule type" value="Genomic_DNA"/>
</dbReference>
<keyword evidence="2" id="KW-0540">Nuclease</keyword>
<keyword evidence="2" id="KW-0255">Endonuclease</keyword>
<protein>
    <submittedName>
        <fullName evidence="2">Retron system putative HNH endonuclease</fullName>
    </submittedName>
</protein>
<name>A0AA96WSU1_LEPBY</name>
<evidence type="ECO:0000313" key="2">
    <source>
        <dbReference type="EMBL" id="WNZ44673.1"/>
    </source>
</evidence>
<gene>
    <name evidence="2" type="ORF">Q2T42_23035</name>
</gene>
<dbReference type="NCBIfam" id="TIGR02646">
    <property type="entry name" value="retron system putative HNH endonuclease"/>
    <property type="match status" value="1"/>
</dbReference>
<keyword evidence="2" id="KW-0378">Hydrolase</keyword>
<dbReference type="GO" id="GO:0004519">
    <property type="term" value="F:endonuclease activity"/>
    <property type="evidence" value="ECO:0007669"/>
    <property type="project" value="UniProtKB-KW"/>
</dbReference>
<dbReference type="AlphaFoldDB" id="A0AA96WSU1"/>
<feature type="compositionally biased region" description="Basic and acidic residues" evidence="1">
    <location>
        <begin position="18"/>
        <end position="32"/>
    </location>
</feature>
<evidence type="ECO:0000256" key="1">
    <source>
        <dbReference type="SAM" id="MobiDB-lite"/>
    </source>
</evidence>
<reference evidence="2" key="1">
    <citation type="journal article" date="2023" name="Plants (Basel)">
        <title>Genomic Analysis of Leptolyngbya boryana CZ1 Reveals Efficient Carbon Fixation Modules.</title>
        <authorList>
            <person name="Bai X."/>
            <person name="Wang H."/>
            <person name="Cheng W."/>
            <person name="Wang J."/>
            <person name="Ma M."/>
            <person name="Hu H."/>
            <person name="Song Z."/>
            <person name="Ma H."/>
            <person name="Fan Y."/>
            <person name="Du C."/>
            <person name="Xu J."/>
        </authorList>
    </citation>
    <scope>NUCLEOTIDE SEQUENCE</scope>
    <source>
        <strain evidence="2">CZ1</strain>
    </source>
</reference>